<dbReference type="RefSeq" id="WP_076086046.1">
    <property type="nucleotide sequence ID" value="NZ_CP019070.1"/>
</dbReference>
<accession>A0A1P8KLX0</accession>
<dbReference type="OrthoDB" id="5366121at2"/>
<dbReference type="EMBL" id="CP019070">
    <property type="protein sequence ID" value="APW65540.1"/>
    <property type="molecule type" value="Genomic_DNA"/>
</dbReference>
<dbReference type="AlphaFoldDB" id="A0A1P8KLX0"/>
<organism evidence="1 2">
    <name type="scientific">Poseidonibacter parvus</name>
    <dbReference type="NCBI Taxonomy" id="1850254"/>
    <lineage>
        <taxon>Bacteria</taxon>
        <taxon>Pseudomonadati</taxon>
        <taxon>Campylobacterota</taxon>
        <taxon>Epsilonproteobacteria</taxon>
        <taxon>Campylobacterales</taxon>
        <taxon>Arcobacteraceae</taxon>
        <taxon>Poseidonibacter</taxon>
    </lineage>
</organism>
<proteinExistence type="predicted"/>
<evidence type="ECO:0000313" key="2">
    <source>
        <dbReference type="Proteomes" id="UP000186074"/>
    </source>
</evidence>
<keyword evidence="2" id="KW-1185">Reference proteome</keyword>
<reference evidence="1 2" key="1">
    <citation type="submission" date="2017-01" db="EMBL/GenBank/DDBJ databases">
        <title>Genome sequencing of Arcobacter sp. LPB0137.</title>
        <authorList>
            <person name="Lee G.-W."/>
            <person name="Yi H."/>
        </authorList>
    </citation>
    <scope>NUCLEOTIDE SEQUENCE [LARGE SCALE GENOMIC DNA]</scope>
    <source>
        <strain evidence="1 2">LPB0137</strain>
    </source>
</reference>
<protein>
    <submittedName>
        <fullName evidence="1">Uncharacterized protein</fullName>
    </submittedName>
</protein>
<evidence type="ECO:0000313" key="1">
    <source>
        <dbReference type="EMBL" id="APW65540.1"/>
    </source>
</evidence>
<dbReference type="Proteomes" id="UP000186074">
    <property type="component" value="Chromosome"/>
</dbReference>
<dbReference type="STRING" id="1850254.LPB137_06615"/>
<name>A0A1P8KLX0_9BACT</name>
<gene>
    <name evidence="1" type="ORF">LPB137_06615</name>
</gene>
<sequence length="129" mass="14409">MLDIVYIKGNPASGTLSQHEQMNASVYELIKEYKYEIIDSEAKNLSNKIIPKAKVYIGFSRGSRYLNKLDSNCLKISIGGISGSKVHLFKNIDDHILIGDISASSLKAHFIISNMDKLSIKTILKEYIS</sequence>
<dbReference type="KEGG" id="alp:LPB137_06615"/>